<evidence type="ECO:0000256" key="3">
    <source>
        <dbReference type="ARBA" id="ARBA00022490"/>
    </source>
</evidence>
<evidence type="ECO:0000256" key="1">
    <source>
        <dbReference type="ARBA" id="ARBA00004123"/>
    </source>
</evidence>
<evidence type="ECO:0000256" key="4">
    <source>
        <dbReference type="ARBA" id="ARBA00023242"/>
    </source>
</evidence>
<dbReference type="PANTHER" id="PTHR18829">
    <property type="entry name" value="PROTEIN YAE1 HOMOLOG"/>
    <property type="match status" value="1"/>
</dbReference>
<dbReference type="GO" id="GO:0005737">
    <property type="term" value="C:cytoplasm"/>
    <property type="evidence" value="ECO:0007669"/>
    <property type="project" value="UniProtKB-SubCell"/>
</dbReference>
<sequence>MASKSEAFIDDDDFFWEDDIHHDNTKGDVTYDLDREWKARHNEFHTVGYREGLLAAKELSVQEGFNNGFKESVLVGYNWGLVRGITSSFACLPEHVKEKLVETSEDRTKLETLHQRVHSVSGNDALKLFHEDVMKGRLEAQPSNSKESAQVKAEGGHQMLKVEERVESCSSASDIGKLADFHGQLVSTLATTTLKTACSSQ</sequence>
<feature type="domain" description="Essential protein Yae1 N-terminal" evidence="5">
    <location>
        <begin position="48"/>
        <end position="85"/>
    </location>
</feature>
<evidence type="ECO:0000259" key="5">
    <source>
        <dbReference type="Pfam" id="PF09811"/>
    </source>
</evidence>
<protein>
    <recommendedName>
        <fullName evidence="5">Essential protein Yae1 N-terminal domain-containing protein</fullName>
    </recommendedName>
</protein>
<dbReference type="AlphaFoldDB" id="A0A0D6QSR7"/>
<organism evidence="6">
    <name type="scientific">Araucaria cunninghamii</name>
    <name type="common">Hoop pine</name>
    <name type="synonym">Moreton Bay pine</name>
    <dbReference type="NCBI Taxonomy" id="56994"/>
    <lineage>
        <taxon>Eukaryota</taxon>
        <taxon>Viridiplantae</taxon>
        <taxon>Streptophyta</taxon>
        <taxon>Embryophyta</taxon>
        <taxon>Tracheophyta</taxon>
        <taxon>Spermatophyta</taxon>
        <taxon>Pinopsida</taxon>
        <taxon>Pinidae</taxon>
        <taxon>Conifers II</taxon>
        <taxon>Araucariales</taxon>
        <taxon>Araucariaceae</taxon>
        <taxon>Araucaria</taxon>
    </lineage>
</organism>
<dbReference type="GO" id="GO:0005634">
    <property type="term" value="C:nucleus"/>
    <property type="evidence" value="ECO:0007669"/>
    <property type="project" value="UniProtKB-SubCell"/>
</dbReference>
<dbReference type="Pfam" id="PF09811">
    <property type="entry name" value="Yae1_N"/>
    <property type="match status" value="1"/>
</dbReference>
<reference evidence="6" key="1">
    <citation type="submission" date="2015-03" db="EMBL/GenBank/DDBJ databases">
        <title>A transcriptome of Araucaria cunninghamii, an australian fine timber species.</title>
        <authorList>
            <person name="Jing Yi C.J.Y."/>
            <person name="Yin San L.Y.S."/>
            <person name="Abdul Karim S.S."/>
            <person name="Wan Azmi N.N."/>
            <person name="Hercus R.R."/>
            <person name="Croft L.L."/>
        </authorList>
    </citation>
    <scope>NUCLEOTIDE SEQUENCE</scope>
    <source>
        <strain evidence="6">MI0301</strain>
        <tissue evidence="6">Leaf</tissue>
    </source>
</reference>
<name>A0A0D6QSR7_ARACU</name>
<dbReference type="PANTHER" id="PTHR18829:SF0">
    <property type="entry name" value="PROTEIN YAE1 HOMOLOG"/>
    <property type="match status" value="1"/>
</dbReference>
<dbReference type="InterPro" id="IPR038881">
    <property type="entry name" value="Yae1-like"/>
</dbReference>
<proteinExistence type="predicted"/>
<dbReference type="InterPro" id="IPR019191">
    <property type="entry name" value="Essential_protein_Yae1_N"/>
</dbReference>
<keyword evidence="3" id="KW-0963">Cytoplasm</keyword>
<evidence type="ECO:0000256" key="2">
    <source>
        <dbReference type="ARBA" id="ARBA00004496"/>
    </source>
</evidence>
<keyword evidence="4" id="KW-0539">Nucleus</keyword>
<evidence type="ECO:0000313" key="6">
    <source>
        <dbReference type="EMBL" id="JAG92998.1"/>
    </source>
</evidence>
<dbReference type="EMBL" id="GCKF01053839">
    <property type="protein sequence ID" value="JAG92998.1"/>
    <property type="molecule type" value="Transcribed_RNA"/>
</dbReference>
<accession>A0A0D6QSR7</accession>
<comment type="subcellular location">
    <subcellularLocation>
        <location evidence="2">Cytoplasm</location>
    </subcellularLocation>
    <subcellularLocation>
        <location evidence="1">Nucleus</location>
    </subcellularLocation>
</comment>